<dbReference type="Pfam" id="PF17791">
    <property type="entry name" value="MG3"/>
    <property type="match status" value="1"/>
</dbReference>
<evidence type="ECO:0000313" key="9">
    <source>
        <dbReference type="EMBL" id="KAL0849223.1"/>
    </source>
</evidence>
<evidence type="ECO:0000256" key="4">
    <source>
        <dbReference type="SAM" id="MobiDB-lite"/>
    </source>
</evidence>
<dbReference type="Pfam" id="PF07677">
    <property type="entry name" value="A2M_recep"/>
    <property type="match status" value="1"/>
</dbReference>
<dbReference type="EMBL" id="JBEDNZ010000004">
    <property type="protein sequence ID" value="KAL0849223.1"/>
    <property type="molecule type" value="Genomic_DNA"/>
</dbReference>
<accession>A0ABD0TIR4</accession>
<dbReference type="Gene3D" id="2.60.40.1940">
    <property type="match status" value="1"/>
</dbReference>
<dbReference type="InterPro" id="IPR011625">
    <property type="entry name" value="A2M_N_BRD"/>
</dbReference>
<evidence type="ECO:0000313" key="10">
    <source>
        <dbReference type="Proteomes" id="UP001549921"/>
    </source>
</evidence>
<feature type="region of interest" description="Disordered" evidence="4">
    <location>
        <begin position="645"/>
        <end position="665"/>
    </location>
</feature>
<dbReference type="Gene3D" id="2.60.40.690">
    <property type="entry name" value="Alpha-macroglobulin, receptor-binding domain"/>
    <property type="match status" value="1"/>
</dbReference>
<feature type="domain" description="Alpha-2-macroglobulin" evidence="7">
    <location>
        <begin position="688"/>
        <end position="780"/>
    </location>
</feature>
<dbReference type="InterPro" id="IPR011626">
    <property type="entry name" value="Alpha-macroglobulin_TED"/>
</dbReference>
<dbReference type="Pfam" id="PF00207">
    <property type="entry name" value="A2M"/>
    <property type="match status" value="1"/>
</dbReference>
<dbReference type="Pfam" id="PF07703">
    <property type="entry name" value="A2M_BRD"/>
    <property type="match status" value="1"/>
</dbReference>
<feature type="signal peptide" evidence="5">
    <location>
        <begin position="1"/>
        <end position="23"/>
    </location>
</feature>
<dbReference type="SMART" id="SM01359">
    <property type="entry name" value="A2M_N_2"/>
    <property type="match status" value="1"/>
</dbReference>
<keyword evidence="3" id="KW-1015">Disulfide bond</keyword>
<dbReference type="InterPro" id="IPR013783">
    <property type="entry name" value="Ig-like_fold"/>
</dbReference>
<dbReference type="InterPro" id="IPR009048">
    <property type="entry name" value="A-macroglobulin_rcpt-bd"/>
</dbReference>
<evidence type="ECO:0000259" key="7">
    <source>
        <dbReference type="SMART" id="SM01360"/>
    </source>
</evidence>
<reference evidence="9 10" key="1">
    <citation type="submission" date="2024-06" db="EMBL/GenBank/DDBJ databases">
        <title>A chromosome-level genome assembly of beet webworm, Loxostege sticticalis.</title>
        <authorList>
            <person name="Zhang Y."/>
        </authorList>
    </citation>
    <scope>NUCLEOTIDE SEQUENCE [LARGE SCALE GENOMIC DNA]</scope>
    <source>
        <strain evidence="9">AQ028</strain>
        <tissue evidence="9">Male pupae</tissue>
    </source>
</reference>
<dbReference type="SUPFAM" id="SSF48239">
    <property type="entry name" value="Terpenoid cyclases/Protein prenyltransferases"/>
    <property type="match status" value="1"/>
</dbReference>
<dbReference type="PANTHER" id="PTHR11412:SF136">
    <property type="entry name" value="CD109 ANTIGEN"/>
    <property type="match status" value="1"/>
</dbReference>
<keyword evidence="2" id="KW-0882">Thioester bond</keyword>
<dbReference type="InterPro" id="IPR050473">
    <property type="entry name" value="A2M/Complement_sys"/>
</dbReference>
<name>A0ABD0TIR4_LOXSC</name>
<dbReference type="InterPro" id="IPR041555">
    <property type="entry name" value="MG3"/>
</dbReference>
<gene>
    <name evidence="9" type="ORF">ABMA28_013556</name>
</gene>
<dbReference type="Gene3D" id="1.50.10.20">
    <property type="match status" value="1"/>
</dbReference>
<dbReference type="InterPro" id="IPR002890">
    <property type="entry name" value="MG2"/>
</dbReference>
<dbReference type="Proteomes" id="UP001549921">
    <property type="component" value="Unassembled WGS sequence"/>
</dbReference>
<feature type="domain" description="Alpha-2-macroglobulin bait region" evidence="6">
    <location>
        <begin position="434"/>
        <end position="573"/>
    </location>
</feature>
<feature type="domain" description="Alpha-macroglobulin receptor-binding" evidence="8">
    <location>
        <begin position="1290"/>
        <end position="1378"/>
    </location>
</feature>
<evidence type="ECO:0000256" key="2">
    <source>
        <dbReference type="ARBA" id="ARBA00022966"/>
    </source>
</evidence>
<evidence type="ECO:0008006" key="11">
    <source>
        <dbReference type="Google" id="ProtNLM"/>
    </source>
</evidence>
<dbReference type="SUPFAM" id="SSF49410">
    <property type="entry name" value="Alpha-macroglobulin receptor domain"/>
    <property type="match status" value="1"/>
</dbReference>
<dbReference type="InterPro" id="IPR008930">
    <property type="entry name" value="Terpenoid_cyclase/PrenylTrfase"/>
</dbReference>
<dbReference type="Gene3D" id="2.60.40.2950">
    <property type="match status" value="1"/>
</dbReference>
<feature type="chain" id="PRO_5044853663" description="CD109 antigen-like" evidence="5">
    <location>
        <begin position="24"/>
        <end position="1444"/>
    </location>
</feature>
<evidence type="ECO:0000256" key="1">
    <source>
        <dbReference type="ARBA" id="ARBA00022729"/>
    </source>
</evidence>
<evidence type="ECO:0000259" key="6">
    <source>
        <dbReference type="SMART" id="SM01359"/>
    </source>
</evidence>
<dbReference type="InterPro" id="IPR001599">
    <property type="entry name" value="Macroglobln_a2"/>
</dbReference>
<sequence length="1444" mass="156266">MMTHARLYCTFLVALIAPALIQCISVVAPRVLRPFSSYSVAIAGGSRAHTLYVAVEGRRSNGEQFSQGRQVQVPPATSRQVDFDIGDPGPGVYSLVARSTAGPLFSSAAPLVYQPRSFCVFVQTDKRVYQPGDTINFAVVALDKHLLPLSNTVDVSVLDAGGSPVWQKLTVPLEKGIYTDQFKLTDEPALGEWTIQIEARGQTYSRQILVADYVMPKFQMDIQLPKEVLFTEGRFTVNITAKHFNGLPVNGELTISAYGVFFSQLLQPVFSPPSRKVLAFNGNAEIVYDLKTDLDLAVDAARPLVVEAVLEEKDTLIRQNVSSRILLMRTPYRLKVTAPDYVKPMLPYNVQIEVVDSSGQMLDVNEDVTVERLWDDGAPVNVTTIKLKNGFATYTLVPDMGHINSTLNLVIKYKDVVERVVNVQRNSDSGGQFLTVELLTRGTSVGDEMRARITATEPMDLVHYVVIGRGDILVAKTIELNPARRSLDISVEVTRDMTPGCVVLAWYPRLDSTNTMLAAALYAPQQQLLHHQVSLKSMSASNYQPDTQTELQVSGEAGARAVVLGADVNAVAAGLAAADGRGSGLDIHTIQREVESFTGLKHSVFKNEEHLPLQGLDIAGYTSRDVFQKVGVVILTDGMILQNGAGVDPKHEEPESGTRPPLAGPYAFSRLPPPPSPRYFLTVTPLPTWAFANFSLDNLGRGSAERWTPPPHVPVKLRVGAFAVDSKLGLGLASPQDIATSVPLSINVELPNTMQRGETVAAVVVLKSTLTADVTVEVTMYNTGQKFEFEPLDNDINSKKKIEPFSRLQVTVPAEGSASTAFLVTVVQAGPVEVLVDAKAPGVSASFSKTIDVTDGFQEDVWVWNLLNARSGVARANMTLEPVAGTRLGPARLLATGDLLSPALQALSQSPPAAGDPPHAVRPLAVACVLMDYLQTTNQDREAFVQATNLASIGFQRLMAYRRPDGSFAPETDRDAKGDVWMTAVAARWLSRCAKYVEVTPVAVTAASEWLASMQQDDGSWGPAPALKNDPRAQAPLPLTAHALLALVQAKGKDIHYKNAINKAVDFLAKGLTSFLDPYTLAVVGNALAVAKHPDAPTTLQYMDKYVNNTGSTLFWSRKLTGSEWRNPWLKSNSLEASTAAWGLRTMLASRLEDKAEPVARFLLQAYRPNEPDPDVLDAIAHYAETIHTTTKLRISVNVTGSQEPKLFQIGDYNPLIIQDQAIFDARSATAVTEGRGVALLGLSAKGSTNVTGAWPRYTLDPRVDMVSTKYRMQLSICIGYVPQGNETESGLTLLTVQLPTGYLADINTITELTAARMVVSARVQAGGSRVLAWVRPRRAEQCATLAAPRALPVARQRPAWATLQDLYDSSHRARVFYQAMSSSACDVCREWASCARACGSAGAQLGAGPAADARTPRPARGAAAQHDVAVAALALALALVALR</sequence>
<proteinExistence type="predicted"/>
<dbReference type="Gene3D" id="2.60.40.1930">
    <property type="match status" value="2"/>
</dbReference>
<dbReference type="PANTHER" id="PTHR11412">
    <property type="entry name" value="MACROGLOBULIN / COMPLEMENT"/>
    <property type="match status" value="1"/>
</dbReference>
<keyword evidence="1 5" id="KW-0732">Signal</keyword>
<comment type="caution">
    <text evidence="9">The sequence shown here is derived from an EMBL/GenBank/DDBJ whole genome shotgun (WGS) entry which is preliminary data.</text>
</comment>
<dbReference type="SMART" id="SM01360">
    <property type="entry name" value="A2M"/>
    <property type="match status" value="1"/>
</dbReference>
<dbReference type="Pfam" id="PF01835">
    <property type="entry name" value="MG2"/>
    <property type="match status" value="1"/>
</dbReference>
<dbReference type="InterPro" id="IPR036595">
    <property type="entry name" value="A-macroglobulin_rcpt-bd_sf"/>
</dbReference>
<protein>
    <recommendedName>
        <fullName evidence="11">CD109 antigen-like</fullName>
    </recommendedName>
</protein>
<evidence type="ECO:0000256" key="3">
    <source>
        <dbReference type="ARBA" id="ARBA00023157"/>
    </source>
</evidence>
<dbReference type="Pfam" id="PF07678">
    <property type="entry name" value="TED_complement"/>
    <property type="match status" value="1"/>
</dbReference>
<evidence type="ECO:0000259" key="8">
    <source>
        <dbReference type="SMART" id="SM01361"/>
    </source>
</evidence>
<evidence type="ECO:0000256" key="5">
    <source>
        <dbReference type="SAM" id="SignalP"/>
    </source>
</evidence>
<dbReference type="Gene3D" id="2.60.40.10">
    <property type="entry name" value="Immunoglobulins"/>
    <property type="match status" value="1"/>
</dbReference>
<organism evidence="9 10">
    <name type="scientific">Loxostege sticticalis</name>
    <name type="common">Beet webworm moth</name>
    <dbReference type="NCBI Taxonomy" id="481309"/>
    <lineage>
        <taxon>Eukaryota</taxon>
        <taxon>Metazoa</taxon>
        <taxon>Ecdysozoa</taxon>
        <taxon>Arthropoda</taxon>
        <taxon>Hexapoda</taxon>
        <taxon>Insecta</taxon>
        <taxon>Pterygota</taxon>
        <taxon>Neoptera</taxon>
        <taxon>Endopterygota</taxon>
        <taxon>Lepidoptera</taxon>
        <taxon>Glossata</taxon>
        <taxon>Ditrysia</taxon>
        <taxon>Pyraloidea</taxon>
        <taxon>Crambidae</taxon>
        <taxon>Pyraustinae</taxon>
        <taxon>Loxostege</taxon>
    </lineage>
</organism>
<dbReference type="SMART" id="SM01361">
    <property type="entry name" value="A2M_recep"/>
    <property type="match status" value="1"/>
</dbReference>